<feature type="signal peptide" evidence="6">
    <location>
        <begin position="1"/>
        <end position="37"/>
    </location>
</feature>
<reference evidence="8" key="1">
    <citation type="submission" date="2020-09" db="EMBL/GenBank/DDBJ databases">
        <title>Whole genome shotgun sequence of Streptomyces xanthophaeus NBRC 12829.</title>
        <authorList>
            <person name="Komaki H."/>
            <person name="Tamura T."/>
        </authorList>
    </citation>
    <scope>NUCLEOTIDE SEQUENCE</scope>
    <source>
        <strain evidence="8">NBRC 12829</strain>
    </source>
</reference>
<accession>A0A919LFL0</accession>
<dbReference type="Gene3D" id="2.40.10.10">
    <property type="entry name" value="Trypsin-like serine proteases"/>
    <property type="match status" value="2"/>
</dbReference>
<feature type="compositionally biased region" description="Pro residues" evidence="7">
    <location>
        <begin position="78"/>
        <end position="89"/>
    </location>
</feature>
<protein>
    <recommendedName>
        <fullName evidence="6">Serine protease</fullName>
        <ecNumber evidence="6">3.4.21.-</ecNumber>
    </recommendedName>
</protein>
<dbReference type="EMBL" id="BNEE01000006">
    <property type="protein sequence ID" value="GHI89091.1"/>
    <property type="molecule type" value="Genomic_DNA"/>
</dbReference>
<dbReference type="PRINTS" id="PR00839">
    <property type="entry name" value="V8PROTEASE"/>
</dbReference>
<keyword evidence="4 6" id="KW-0378">Hydrolase</keyword>
<proteinExistence type="inferred from homology"/>
<dbReference type="InterPro" id="IPR043504">
    <property type="entry name" value="Peptidase_S1_PA_chymotrypsin"/>
</dbReference>
<evidence type="ECO:0000256" key="2">
    <source>
        <dbReference type="ARBA" id="ARBA00022670"/>
    </source>
</evidence>
<evidence type="ECO:0000313" key="8">
    <source>
        <dbReference type="EMBL" id="GHI89091.1"/>
    </source>
</evidence>
<comment type="similarity">
    <text evidence="1 6">Belongs to the peptidase S1B family.</text>
</comment>
<evidence type="ECO:0000256" key="6">
    <source>
        <dbReference type="RuleBase" id="RU004296"/>
    </source>
</evidence>
<dbReference type="Proteomes" id="UP000600026">
    <property type="component" value="Unassembled WGS sequence"/>
</dbReference>
<keyword evidence="9" id="KW-1185">Reference proteome</keyword>
<dbReference type="GO" id="GO:0006508">
    <property type="term" value="P:proteolysis"/>
    <property type="evidence" value="ECO:0007669"/>
    <property type="project" value="UniProtKB-KW"/>
</dbReference>
<dbReference type="InterPro" id="IPR050966">
    <property type="entry name" value="Glutamyl_endopeptidase"/>
</dbReference>
<dbReference type="GO" id="GO:0008236">
    <property type="term" value="F:serine-type peptidase activity"/>
    <property type="evidence" value="ECO:0007669"/>
    <property type="project" value="UniProtKB-KW"/>
</dbReference>
<sequence>MLRRGKGGGIIMPVDKRTVVTAVLCAAAALGASAAVAVLVPPPEGVPAARAKAAPTGSATESSRSQAAKPQLSTPPATTLPPPVTPQPGGPAAFTGALFTGGLDGDHFCTATVVQSPGRNLIITAGHCLLDGVQDGEAVFAPAYANGFAPYGTWKLEEVFEDDRWAEGTDDAYDLAFARLAPDDKGRTIEDVTGAAVLDTSGRAGEEVTVTGYPADRKVPRTCTAVAVRQSPTEQRFDCADFPGGTSGSAWIARDGKIVGILTGGDTDDVSTSTVLGDYAASLYAKATATAKAATVTPTPTPTRTPTAEAGTGPSAR</sequence>
<feature type="compositionally biased region" description="Polar residues" evidence="7">
    <location>
        <begin position="57"/>
        <end position="68"/>
    </location>
</feature>
<dbReference type="AlphaFoldDB" id="A0A919LFL0"/>
<keyword evidence="5 6" id="KW-0720">Serine protease</keyword>
<gene>
    <name evidence="8" type="ORF">Sxan_64550</name>
</gene>
<dbReference type="OrthoDB" id="3507155at2"/>
<dbReference type="InterPro" id="IPR008256">
    <property type="entry name" value="Peptidase_S1B"/>
</dbReference>
<dbReference type="PANTHER" id="PTHR15462">
    <property type="entry name" value="SERINE PROTEASE"/>
    <property type="match status" value="1"/>
</dbReference>
<evidence type="ECO:0000256" key="7">
    <source>
        <dbReference type="SAM" id="MobiDB-lite"/>
    </source>
</evidence>
<evidence type="ECO:0000313" key="9">
    <source>
        <dbReference type="Proteomes" id="UP000600026"/>
    </source>
</evidence>
<comment type="caution">
    <text evidence="8">The sequence shown here is derived from an EMBL/GenBank/DDBJ whole genome shotgun (WGS) entry which is preliminary data.</text>
</comment>
<evidence type="ECO:0000256" key="5">
    <source>
        <dbReference type="ARBA" id="ARBA00022825"/>
    </source>
</evidence>
<feature type="region of interest" description="Disordered" evidence="7">
    <location>
        <begin position="46"/>
        <end position="93"/>
    </location>
</feature>
<keyword evidence="2 6" id="KW-0645">Protease</keyword>
<dbReference type="SUPFAM" id="SSF50494">
    <property type="entry name" value="Trypsin-like serine proteases"/>
    <property type="match status" value="1"/>
</dbReference>
<evidence type="ECO:0000256" key="4">
    <source>
        <dbReference type="ARBA" id="ARBA00022801"/>
    </source>
</evidence>
<feature type="chain" id="PRO_5039750069" description="Serine protease" evidence="6">
    <location>
        <begin position="38"/>
        <end position="317"/>
    </location>
</feature>
<organism evidence="8 9">
    <name type="scientific">Streptomyces xanthophaeus</name>
    <dbReference type="NCBI Taxonomy" id="67385"/>
    <lineage>
        <taxon>Bacteria</taxon>
        <taxon>Bacillati</taxon>
        <taxon>Actinomycetota</taxon>
        <taxon>Actinomycetes</taxon>
        <taxon>Kitasatosporales</taxon>
        <taxon>Streptomycetaceae</taxon>
        <taxon>Streptomyces</taxon>
    </lineage>
</organism>
<keyword evidence="3 6" id="KW-0732">Signal</keyword>
<feature type="region of interest" description="Disordered" evidence="7">
    <location>
        <begin position="293"/>
        <end position="317"/>
    </location>
</feature>
<evidence type="ECO:0000256" key="3">
    <source>
        <dbReference type="ARBA" id="ARBA00022729"/>
    </source>
</evidence>
<dbReference type="InterPro" id="IPR009003">
    <property type="entry name" value="Peptidase_S1_PA"/>
</dbReference>
<name>A0A919LFL0_9ACTN</name>
<dbReference type="Pfam" id="PF13365">
    <property type="entry name" value="Trypsin_2"/>
    <property type="match status" value="1"/>
</dbReference>
<dbReference type="EC" id="3.4.21.-" evidence="6"/>
<evidence type="ECO:0000256" key="1">
    <source>
        <dbReference type="ARBA" id="ARBA00008764"/>
    </source>
</evidence>